<protein>
    <submittedName>
        <fullName evidence="1">Uncharacterized protein</fullName>
    </submittedName>
</protein>
<sequence>MLLLCKCHQIKAPANRLHNNTTISPL</sequence>
<accession>A0A0E9U3Y7</accession>
<dbReference type="AlphaFoldDB" id="A0A0E9U3Y7"/>
<proteinExistence type="predicted"/>
<dbReference type="EMBL" id="GBXM01048120">
    <property type="protein sequence ID" value="JAH60457.1"/>
    <property type="molecule type" value="Transcribed_RNA"/>
</dbReference>
<organism evidence="1">
    <name type="scientific">Anguilla anguilla</name>
    <name type="common">European freshwater eel</name>
    <name type="synonym">Muraena anguilla</name>
    <dbReference type="NCBI Taxonomy" id="7936"/>
    <lineage>
        <taxon>Eukaryota</taxon>
        <taxon>Metazoa</taxon>
        <taxon>Chordata</taxon>
        <taxon>Craniata</taxon>
        <taxon>Vertebrata</taxon>
        <taxon>Euteleostomi</taxon>
        <taxon>Actinopterygii</taxon>
        <taxon>Neopterygii</taxon>
        <taxon>Teleostei</taxon>
        <taxon>Anguilliformes</taxon>
        <taxon>Anguillidae</taxon>
        <taxon>Anguilla</taxon>
    </lineage>
</organism>
<reference evidence="1" key="1">
    <citation type="submission" date="2014-11" db="EMBL/GenBank/DDBJ databases">
        <authorList>
            <person name="Amaro Gonzalez C."/>
        </authorList>
    </citation>
    <scope>NUCLEOTIDE SEQUENCE</scope>
</reference>
<name>A0A0E9U3Y7_ANGAN</name>
<evidence type="ECO:0000313" key="1">
    <source>
        <dbReference type="EMBL" id="JAH60457.1"/>
    </source>
</evidence>
<reference evidence="1" key="2">
    <citation type="journal article" date="2015" name="Fish Shellfish Immunol.">
        <title>Early steps in the European eel (Anguilla anguilla)-Vibrio vulnificus interaction in the gills: Role of the RtxA13 toxin.</title>
        <authorList>
            <person name="Callol A."/>
            <person name="Pajuelo D."/>
            <person name="Ebbesson L."/>
            <person name="Teles M."/>
            <person name="MacKenzie S."/>
            <person name="Amaro C."/>
        </authorList>
    </citation>
    <scope>NUCLEOTIDE SEQUENCE</scope>
</reference>